<dbReference type="Pfam" id="PF02213">
    <property type="entry name" value="GYF"/>
    <property type="match status" value="1"/>
</dbReference>
<feature type="region of interest" description="Disordered" evidence="1">
    <location>
        <begin position="1178"/>
        <end position="1219"/>
    </location>
</feature>
<feature type="region of interest" description="Disordered" evidence="1">
    <location>
        <begin position="843"/>
        <end position="877"/>
    </location>
</feature>
<evidence type="ECO:0000313" key="3">
    <source>
        <dbReference type="EMBL" id="PFH54618.1"/>
    </source>
</evidence>
<evidence type="ECO:0000259" key="2">
    <source>
        <dbReference type="PROSITE" id="PS50829"/>
    </source>
</evidence>
<dbReference type="Gene3D" id="3.30.1490.40">
    <property type="match status" value="1"/>
</dbReference>
<organism evidence="3 4">
    <name type="scientific">Amanita thiersii Skay4041</name>
    <dbReference type="NCBI Taxonomy" id="703135"/>
    <lineage>
        <taxon>Eukaryota</taxon>
        <taxon>Fungi</taxon>
        <taxon>Dikarya</taxon>
        <taxon>Basidiomycota</taxon>
        <taxon>Agaricomycotina</taxon>
        <taxon>Agaricomycetes</taxon>
        <taxon>Agaricomycetidae</taxon>
        <taxon>Agaricales</taxon>
        <taxon>Pluteineae</taxon>
        <taxon>Amanitaceae</taxon>
        <taxon>Amanita</taxon>
    </lineage>
</organism>
<feature type="compositionally biased region" description="Polar residues" evidence="1">
    <location>
        <begin position="385"/>
        <end position="411"/>
    </location>
</feature>
<accession>A0A2A9NWR3</accession>
<dbReference type="EMBL" id="KZ301969">
    <property type="protein sequence ID" value="PFH54618.1"/>
    <property type="molecule type" value="Genomic_DNA"/>
</dbReference>
<feature type="domain" description="GYF" evidence="2">
    <location>
        <begin position="960"/>
        <end position="1016"/>
    </location>
</feature>
<dbReference type="Proteomes" id="UP000242287">
    <property type="component" value="Unassembled WGS sequence"/>
</dbReference>
<dbReference type="InterPro" id="IPR035445">
    <property type="entry name" value="GYF-like_dom_sf"/>
</dbReference>
<dbReference type="PROSITE" id="PS50829">
    <property type="entry name" value="GYF"/>
    <property type="match status" value="1"/>
</dbReference>
<reference evidence="3 4" key="1">
    <citation type="submission" date="2014-02" db="EMBL/GenBank/DDBJ databases">
        <title>Transposable element dynamics among asymbiotic and ectomycorrhizal Amanita fungi.</title>
        <authorList>
            <consortium name="DOE Joint Genome Institute"/>
            <person name="Hess J."/>
            <person name="Skrede I."/>
            <person name="Wolfe B."/>
            <person name="LaButti K."/>
            <person name="Ohm R.A."/>
            <person name="Grigoriev I.V."/>
            <person name="Pringle A."/>
        </authorList>
    </citation>
    <scope>NUCLEOTIDE SEQUENCE [LARGE SCALE GENOMIC DNA]</scope>
    <source>
        <strain evidence="3 4">SKay4041</strain>
    </source>
</reference>
<feature type="compositionally biased region" description="Polar residues" evidence="1">
    <location>
        <begin position="592"/>
        <end position="602"/>
    </location>
</feature>
<feature type="compositionally biased region" description="Acidic residues" evidence="1">
    <location>
        <begin position="479"/>
        <end position="488"/>
    </location>
</feature>
<feature type="region of interest" description="Disordered" evidence="1">
    <location>
        <begin position="374"/>
        <end position="415"/>
    </location>
</feature>
<keyword evidence="4" id="KW-1185">Reference proteome</keyword>
<gene>
    <name evidence="3" type="ORF">AMATHDRAFT_44453</name>
</gene>
<dbReference type="AlphaFoldDB" id="A0A2A9NWR3"/>
<feature type="compositionally biased region" description="Low complexity" evidence="1">
    <location>
        <begin position="70"/>
        <end position="82"/>
    </location>
</feature>
<dbReference type="OrthoDB" id="6415790at2759"/>
<dbReference type="SUPFAM" id="SSF55277">
    <property type="entry name" value="GYF domain"/>
    <property type="match status" value="1"/>
</dbReference>
<dbReference type="PANTHER" id="PTHR48125">
    <property type="entry name" value="LP07818P1"/>
    <property type="match status" value="1"/>
</dbReference>
<feature type="region of interest" description="Disordered" evidence="1">
    <location>
        <begin position="663"/>
        <end position="697"/>
    </location>
</feature>
<proteinExistence type="predicted"/>
<sequence>MPLSSTEPDRPEPPPPPTHRSTEVVRSSNRLSGFFNNLIHRREHTPPTLTRNPVREELHNPPSIPNSENISRSSSPIPLRSVTPPPSLPPPSLQELGLSLSEITTDLSPSHFTNPPLSGAFLAPHYLLLCHSQGLDVLPVVSPPAAQPYALIRRVSFKSVVVMEQRGVLIAIAGRRDGVRVYALEEVKRAIEWRIDVEVRRERERQRRENHKKVASSSAEAPRSSGEKQRKASLSIPPPLAEPHTRNTLPRKASAPLSTPQPESQTTPLVPRPPIPRNPARRPRTAQARVSTERAVPSGQPPPYASTDHVEANHTTPLLHTQPSATSINDRLRHSVSGVLGSASSSLPLHSDKAEWAESSDDEAIDIVAAGPSGSQALDERTSAHRANSNTSSSLVISQSHASRNNTVPTTRRSRPANLDLSLAHSDAAVPPSEPSPTPTLQTLRQTLSQSPQSTRNAHLGSSNESPPNRVDSATPPGEGDEEDEDDDGRISLAQALLESRIPDLPPIGTRRPQQPILISSSHAVASGDEESMSPRTSEGHHSSISHPTTTSRPQSRRRRWSVLIGGSSHQSHPNDAMQPLPEPPTTAPPSREQNLNHSASLRSIPRSERVRPLTASNEPPLPSSLTAPIIPQHGNNGTNIPSSYSSRSSRFIPRIFSNAFNNRRSDEIPSSQSGGESEYTKKASTTQAAPTFPPPKLEYVKLPGTKGSLMIKAVETQRKSFLAILCGDNGEKVELFAGTYRTALGLSRTFILPDSPKSLELQLQGDDLVEVFLVFSQNVFGLEPATVRVREVRIGRAERRAARRRARELRNGDPTGPSEIVEVQEEDATNVHVNVSVAVGQERPSTPALIPSEHPELHSDRPPSPIEPTTSASHNPPDEQLLAVATAQVGPYTTFQQLSFAPKFPLASIADDYIIPPTYPDFIEYRNGHEFNPNGNDVIEVTQSQFSPPGLPVPPPMSPSKWFYRDPKGVIHGPWKASLMQSWYRDGLLPLDLPIRREEDTEYILLRDLRLQSVDPAYPFRPSPSPVARLVTPLDATTLRPDKLLLPPISLLAQPHHFGPPALFYSSRGGHSTAIVDARGRSVLKGRFVWSSDDSSEDTKHSFGRLGDVKRLEAFDVQDRSVLVAMRQGGLEVVDLCDALLRPADESRTALPQFNPPVNNINRRPPFVWKIGTPLSSSPSPGLTIPPKLKSHKKQSTGPAKSPAGRTEFSLSDTDPDNQEEVLFLGRKDDEIYLCERSTNSFRILRLCPQTS</sequence>
<feature type="compositionally biased region" description="Polar residues" evidence="1">
    <location>
        <begin position="256"/>
        <end position="268"/>
    </location>
</feature>
<feature type="compositionally biased region" description="Low complexity" evidence="1">
    <location>
        <begin position="543"/>
        <end position="554"/>
    </location>
</feature>
<name>A0A2A9NWR3_9AGAR</name>
<feature type="compositionally biased region" description="Low complexity" evidence="1">
    <location>
        <begin position="1178"/>
        <end position="1188"/>
    </location>
</feature>
<feature type="compositionally biased region" description="Polar residues" evidence="1">
    <location>
        <begin position="663"/>
        <end position="676"/>
    </location>
</feature>
<dbReference type="SMART" id="SM00444">
    <property type="entry name" value="GYF"/>
    <property type="match status" value="1"/>
</dbReference>
<feature type="region of interest" description="Disordered" evidence="1">
    <location>
        <begin position="427"/>
        <end position="636"/>
    </location>
</feature>
<protein>
    <recommendedName>
        <fullName evidence="2">GYF domain-containing protein</fullName>
    </recommendedName>
</protein>
<evidence type="ECO:0000256" key="1">
    <source>
        <dbReference type="SAM" id="MobiDB-lite"/>
    </source>
</evidence>
<dbReference type="PANTHER" id="PTHR48125:SF12">
    <property type="entry name" value="AT HOOK TRANSCRIPTION FACTOR FAMILY-RELATED"/>
    <property type="match status" value="1"/>
</dbReference>
<dbReference type="InterPro" id="IPR003169">
    <property type="entry name" value="GYF"/>
</dbReference>
<feature type="compositionally biased region" description="Polar residues" evidence="1">
    <location>
        <begin position="24"/>
        <end position="35"/>
    </location>
</feature>
<dbReference type="STRING" id="703135.A0A2A9NWR3"/>
<feature type="compositionally biased region" description="Low complexity" evidence="1">
    <location>
        <begin position="439"/>
        <end position="456"/>
    </location>
</feature>
<evidence type="ECO:0000313" key="4">
    <source>
        <dbReference type="Proteomes" id="UP000242287"/>
    </source>
</evidence>
<feature type="region of interest" description="Disordered" evidence="1">
    <location>
        <begin position="201"/>
        <end position="310"/>
    </location>
</feature>
<feature type="compositionally biased region" description="Pro residues" evidence="1">
    <location>
        <begin position="83"/>
        <end position="92"/>
    </location>
</feature>
<feature type="region of interest" description="Disordered" evidence="1">
    <location>
        <begin position="1"/>
        <end position="94"/>
    </location>
</feature>